<dbReference type="GO" id="GO:0046872">
    <property type="term" value="F:metal ion binding"/>
    <property type="evidence" value="ECO:0007669"/>
    <property type="project" value="UniProtKB-KW"/>
</dbReference>
<dbReference type="RefSeq" id="WP_073297904.1">
    <property type="nucleotide sequence ID" value="NZ_FRAV01000061.1"/>
</dbReference>
<dbReference type="EMBL" id="FRAV01000061">
    <property type="protein sequence ID" value="SHM64201.1"/>
    <property type="molecule type" value="Genomic_DNA"/>
</dbReference>
<dbReference type="PANTHER" id="PTHR35201">
    <property type="entry name" value="TERPENE SYNTHASE"/>
    <property type="match status" value="1"/>
</dbReference>
<dbReference type="AlphaFoldDB" id="A0A1M7KFT5"/>
<dbReference type="GO" id="GO:0010333">
    <property type="term" value="F:terpene synthase activity"/>
    <property type="evidence" value="ECO:0007669"/>
    <property type="project" value="InterPro"/>
</dbReference>
<dbReference type="PANTHER" id="PTHR35201:SF4">
    <property type="entry name" value="BETA-PINACENE SYNTHASE-RELATED"/>
    <property type="match status" value="1"/>
</dbReference>
<evidence type="ECO:0000313" key="2">
    <source>
        <dbReference type="EMBL" id="SHM64201.1"/>
    </source>
</evidence>
<sequence>MRTTNFNLNYTFNSKISPYIDLVDEQQQLWIENYLWMPQPMRHAYKTSKIITLAAIIFPNADYPGLLAISRWILLGFAFDDYYDASSKEQFSIICKKSIGVLNGAKVDLESDSVDDIFLREFASVRDMFKEVSSSFWLKRFIANQELWLEGMKEETVYNQYTDKVVYPTYEDYLSIREKISGCLILSDFVEVASGFMIPEEIYHTPYIQKLRHHITFSIMWSNDIYGAARELERNEVMNLVLVLKNENNCSLEEAYDKAAKLHNDGMDEFIKLSHNIPDFGKYNGDVLMYIENAKLLLQGQKEWHENSDRYKKEEA</sequence>
<gene>
    <name evidence="2" type="ORF">SAMN05444267_10614</name>
</gene>
<accession>A0A1M7KFT5</accession>
<dbReference type="SUPFAM" id="SSF48576">
    <property type="entry name" value="Terpenoid synthases"/>
    <property type="match status" value="1"/>
</dbReference>
<dbReference type="EC" id="4.2.3.-" evidence="1"/>
<comment type="similarity">
    <text evidence="1">Belongs to the terpene synthase family.</text>
</comment>
<evidence type="ECO:0000256" key="1">
    <source>
        <dbReference type="RuleBase" id="RU366034"/>
    </source>
</evidence>
<dbReference type="Gene3D" id="1.10.600.10">
    <property type="entry name" value="Farnesyl Diphosphate Synthase"/>
    <property type="match status" value="1"/>
</dbReference>
<keyword evidence="1" id="KW-0479">Metal-binding</keyword>
<dbReference type="STRING" id="1302687.SAMN05444267_10614"/>
<protein>
    <recommendedName>
        <fullName evidence="1">Terpene synthase</fullName>
        <ecNumber evidence="1">4.2.3.-</ecNumber>
    </recommendedName>
</protein>
<dbReference type="Proteomes" id="UP000184364">
    <property type="component" value="Unassembled WGS sequence"/>
</dbReference>
<name>A0A1M7KFT5_9FLAO</name>
<keyword evidence="1" id="KW-0460">Magnesium</keyword>
<reference evidence="3" key="1">
    <citation type="submission" date="2016-11" db="EMBL/GenBank/DDBJ databases">
        <authorList>
            <person name="Varghese N."/>
            <person name="Submissions S."/>
        </authorList>
    </citation>
    <scope>NUCLEOTIDE SEQUENCE [LARGE SCALE GENOMIC DNA]</scope>
    <source>
        <strain evidence="3">DSM 26899</strain>
    </source>
</reference>
<dbReference type="InterPro" id="IPR034686">
    <property type="entry name" value="Terpene_cyclase-like_2"/>
</dbReference>
<keyword evidence="3" id="KW-1185">Reference proteome</keyword>
<comment type="cofactor">
    <cofactor evidence="1">
        <name>Mg(2+)</name>
        <dbReference type="ChEBI" id="CHEBI:18420"/>
    </cofactor>
</comment>
<proteinExistence type="inferred from homology"/>
<organism evidence="2 3">
    <name type="scientific">Chryseobacterium polytrichastri</name>
    <dbReference type="NCBI Taxonomy" id="1302687"/>
    <lineage>
        <taxon>Bacteria</taxon>
        <taxon>Pseudomonadati</taxon>
        <taxon>Bacteroidota</taxon>
        <taxon>Flavobacteriia</taxon>
        <taxon>Flavobacteriales</taxon>
        <taxon>Weeksellaceae</taxon>
        <taxon>Chryseobacterium group</taxon>
        <taxon>Chryseobacterium</taxon>
    </lineage>
</organism>
<evidence type="ECO:0000313" key="3">
    <source>
        <dbReference type="Proteomes" id="UP000184364"/>
    </source>
</evidence>
<keyword evidence="1" id="KW-0456">Lyase</keyword>
<dbReference type="Pfam" id="PF19086">
    <property type="entry name" value="Terpene_syn_C_2"/>
    <property type="match status" value="1"/>
</dbReference>
<dbReference type="OrthoDB" id="1223397at2"/>
<dbReference type="InterPro" id="IPR008949">
    <property type="entry name" value="Isoprenoid_synthase_dom_sf"/>
</dbReference>